<keyword evidence="1" id="KW-1133">Transmembrane helix</keyword>
<comment type="caution">
    <text evidence="2">The sequence shown here is derived from an EMBL/GenBank/DDBJ whole genome shotgun (WGS) entry which is preliminary data.</text>
</comment>
<feature type="transmembrane region" description="Helical" evidence="1">
    <location>
        <begin position="153"/>
        <end position="172"/>
    </location>
</feature>
<feature type="transmembrane region" description="Helical" evidence="1">
    <location>
        <begin position="204"/>
        <end position="226"/>
    </location>
</feature>
<gene>
    <name evidence="2" type="ORF">GCM10008942_09530</name>
</gene>
<feature type="transmembrane region" description="Helical" evidence="1">
    <location>
        <begin position="70"/>
        <end position="92"/>
    </location>
</feature>
<evidence type="ECO:0000313" key="2">
    <source>
        <dbReference type="EMBL" id="GAA0563192.1"/>
    </source>
</evidence>
<dbReference type="EMBL" id="BAAADD010000002">
    <property type="protein sequence ID" value="GAA0563192.1"/>
    <property type="molecule type" value="Genomic_DNA"/>
</dbReference>
<reference evidence="3" key="1">
    <citation type="journal article" date="2019" name="Int. J. Syst. Evol. Microbiol.">
        <title>The Global Catalogue of Microorganisms (GCM) 10K type strain sequencing project: providing services to taxonomists for standard genome sequencing and annotation.</title>
        <authorList>
            <consortium name="The Broad Institute Genomics Platform"/>
            <consortium name="The Broad Institute Genome Sequencing Center for Infectious Disease"/>
            <person name="Wu L."/>
            <person name="Ma J."/>
        </authorList>
    </citation>
    <scope>NUCLEOTIDE SEQUENCE [LARGE SCALE GENOMIC DNA]</scope>
    <source>
        <strain evidence="3">JCM 15089</strain>
    </source>
</reference>
<sequence>MTKIPVGETVASAYRFAFVELEKVTGAIWLPIIVLTVIDYFVNGTMLAARGAAMASGDASQLAPVLAGQVGYVFFALLLKAIIAVAICREVLKPLDRPQWLRFSLGGAEFRYVGTMLALVALVMLVVVLCMIAGSTLAGAVPAGGLAAAEKTLGMAALIAIVLSPVLIYLFARLGTLALPGVVLEGGIGLERSWSLLKGNVGRMVIVMLAVSVPVMLVYLLLYGMILGPDSFNPHLDLIGDAVARQRYEADIVRQTAARLPWLEGLNFILAPFIYGLWFAAPAFAYKALTGAKA</sequence>
<proteinExistence type="predicted"/>
<name>A0ABP3P9V1_9PROT</name>
<feature type="transmembrane region" description="Helical" evidence="1">
    <location>
        <begin position="268"/>
        <end position="289"/>
    </location>
</feature>
<keyword evidence="3" id="KW-1185">Reference proteome</keyword>
<evidence type="ECO:0000313" key="3">
    <source>
        <dbReference type="Proteomes" id="UP001499951"/>
    </source>
</evidence>
<feature type="transmembrane region" description="Helical" evidence="1">
    <location>
        <begin position="28"/>
        <end position="49"/>
    </location>
</feature>
<accession>A0ABP3P9V1</accession>
<dbReference type="Proteomes" id="UP001499951">
    <property type="component" value="Unassembled WGS sequence"/>
</dbReference>
<protein>
    <recommendedName>
        <fullName evidence="4">DUF975 family protein</fullName>
    </recommendedName>
</protein>
<evidence type="ECO:0000256" key="1">
    <source>
        <dbReference type="SAM" id="Phobius"/>
    </source>
</evidence>
<organism evidence="2 3">
    <name type="scientific">Rhizomicrobium electricum</name>
    <dbReference type="NCBI Taxonomy" id="480070"/>
    <lineage>
        <taxon>Bacteria</taxon>
        <taxon>Pseudomonadati</taxon>
        <taxon>Pseudomonadota</taxon>
        <taxon>Alphaproteobacteria</taxon>
        <taxon>Micropepsales</taxon>
        <taxon>Micropepsaceae</taxon>
        <taxon>Rhizomicrobium</taxon>
    </lineage>
</organism>
<keyword evidence="1" id="KW-0812">Transmembrane</keyword>
<dbReference type="RefSeq" id="WP_166932546.1">
    <property type="nucleotide sequence ID" value="NZ_BAAADD010000002.1"/>
</dbReference>
<evidence type="ECO:0008006" key="4">
    <source>
        <dbReference type="Google" id="ProtNLM"/>
    </source>
</evidence>
<keyword evidence="1" id="KW-0472">Membrane</keyword>
<feature type="transmembrane region" description="Helical" evidence="1">
    <location>
        <begin position="112"/>
        <end position="141"/>
    </location>
</feature>